<protein>
    <submittedName>
        <fullName evidence="2">Uncharacterized protein</fullName>
    </submittedName>
</protein>
<proteinExistence type="predicted"/>
<sequence length="107" mass="12632">MKNYVKDWQEDCKFCKRLGIKARTYDEYVQYRQGKYKPKLRGTPLPKYEISDHRQRYPSGDGLGTTYARKENVYTGDRLLGIATMHKSNMVPVFSQESAEEISKMRR</sequence>
<reference evidence="2" key="1">
    <citation type="submission" date="2020-04" db="EMBL/GenBank/DDBJ databases">
        <authorList>
            <person name="Chiriac C."/>
            <person name="Salcher M."/>
            <person name="Ghai R."/>
            <person name="Kavagutti S V."/>
        </authorList>
    </citation>
    <scope>NUCLEOTIDE SEQUENCE</scope>
</reference>
<dbReference type="EMBL" id="LR796423">
    <property type="protein sequence ID" value="CAB4143811.1"/>
    <property type="molecule type" value="Genomic_DNA"/>
</dbReference>
<gene>
    <name evidence="2" type="ORF">UFOVP447_262</name>
</gene>
<feature type="region of interest" description="Disordered" evidence="1">
    <location>
        <begin position="40"/>
        <end position="62"/>
    </location>
</feature>
<evidence type="ECO:0000256" key="1">
    <source>
        <dbReference type="SAM" id="MobiDB-lite"/>
    </source>
</evidence>
<organism evidence="2">
    <name type="scientific">uncultured Caudovirales phage</name>
    <dbReference type="NCBI Taxonomy" id="2100421"/>
    <lineage>
        <taxon>Viruses</taxon>
        <taxon>Duplodnaviria</taxon>
        <taxon>Heunggongvirae</taxon>
        <taxon>Uroviricota</taxon>
        <taxon>Caudoviricetes</taxon>
        <taxon>Peduoviridae</taxon>
        <taxon>Maltschvirus</taxon>
        <taxon>Maltschvirus maltsch</taxon>
    </lineage>
</organism>
<accession>A0A6J5MC97</accession>
<name>A0A6J5MC97_9CAUD</name>
<evidence type="ECO:0000313" key="2">
    <source>
        <dbReference type="EMBL" id="CAB4143811.1"/>
    </source>
</evidence>